<dbReference type="InterPro" id="IPR002197">
    <property type="entry name" value="HTH_Fis"/>
</dbReference>
<dbReference type="InterPro" id="IPR003593">
    <property type="entry name" value="AAA+_ATPase"/>
</dbReference>
<dbReference type="PROSITE" id="PS50045">
    <property type="entry name" value="SIGMA54_INTERACT_4"/>
    <property type="match status" value="1"/>
</dbReference>
<dbReference type="AlphaFoldDB" id="A0A1I4R6H4"/>
<dbReference type="SUPFAM" id="SSF52540">
    <property type="entry name" value="P-loop containing nucleoside triphosphate hydrolases"/>
    <property type="match status" value="1"/>
</dbReference>
<dbReference type="PANTHER" id="PTHR32071">
    <property type="entry name" value="TRANSCRIPTIONAL REGULATORY PROTEIN"/>
    <property type="match status" value="1"/>
</dbReference>
<dbReference type="InterPro" id="IPR002078">
    <property type="entry name" value="Sigma_54_int"/>
</dbReference>
<dbReference type="SMART" id="SM00448">
    <property type="entry name" value="REC"/>
    <property type="match status" value="1"/>
</dbReference>
<dbReference type="GO" id="GO:0000160">
    <property type="term" value="P:phosphorelay signal transduction system"/>
    <property type="evidence" value="ECO:0007669"/>
    <property type="project" value="InterPro"/>
</dbReference>
<keyword evidence="11" id="KW-1185">Reference proteome</keyword>
<dbReference type="InterPro" id="IPR058031">
    <property type="entry name" value="AAA_lid_NorR"/>
</dbReference>
<dbReference type="Pfam" id="PF02954">
    <property type="entry name" value="HTH_8"/>
    <property type="match status" value="1"/>
</dbReference>
<dbReference type="PROSITE" id="PS00688">
    <property type="entry name" value="SIGMA54_INTERACT_3"/>
    <property type="match status" value="1"/>
</dbReference>
<dbReference type="InterPro" id="IPR025944">
    <property type="entry name" value="Sigma_54_int_dom_CS"/>
</dbReference>
<dbReference type="PROSITE" id="PS00676">
    <property type="entry name" value="SIGMA54_INTERACT_2"/>
    <property type="match status" value="1"/>
</dbReference>
<evidence type="ECO:0000256" key="4">
    <source>
        <dbReference type="ARBA" id="ARBA00023125"/>
    </source>
</evidence>
<dbReference type="Pfam" id="PF00072">
    <property type="entry name" value="Response_reg"/>
    <property type="match status" value="1"/>
</dbReference>
<comment type="caution">
    <text evidence="7">Lacks conserved residue(s) required for the propagation of feature annotation.</text>
</comment>
<dbReference type="InterPro" id="IPR027417">
    <property type="entry name" value="P-loop_NTPase"/>
</dbReference>
<dbReference type="SMART" id="SM00382">
    <property type="entry name" value="AAA"/>
    <property type="match status" value="1"/>
</dbReference>
<dbReference type="SUPFAM" id="SSF46689">
    <property type="entry name" value="Homeodomain-like"/>
    <property type="match status" value="1"/>
</dbReference>
<dbReference type="CDD" id="cd00009">
    <property type="entry name" value="AAA"/>
    <property type="match status" value="1"/>
</dbReference>
<dbReference type="Proteomes" id="UP000199611">
    <property type="component" value="Unassembled WGS sequence"/>
</dbReference>
<dbReference type="Gene3D" id="1.10.10.60">
    <property type="entry name" value="Homeodomain-like"/>
    <property type="match status" value="1"/>
</dbReference>
<dbReference type="FunFam" id="1.10.8.60:FF:000014">
    <property type="entry name" value="DNA-binding transcriptional regulator NtrC"/>
    <property type="match status" value="1"/>
</dbReference>
<dbReference type="InterPro" id="IPR009057">
    <property type="entry name" value="Homeodomain-like_sf"/>
</dbReference>
<dbReference type="PROSITE" id="PS50110">
    <property type="entry name" value="RESPONSE_REGULATORY"/>
    <property type="match status" value="1"/>
</dbReference>
<dbReference type="InterPro" id="IPR025943">
    <property type="entry name" value="Sigma_54_int_dom_ATP-bd_2"/>
</dbReference>
<dbReference type="PANTHER" id="PTHR32071:SF57">
    <property type="entry name" value="C4-DICARBOXYLATE TRANSPORT TRANSCRIPTIONAL REGULATORY PROTEIN DCTD"/>
    <property type="match status" value="1"/>
</dbReference>
<name>A0A1I4R6H4_9BACT</name>
<dbReference type="GO" id="GO:0006355">
    <property type="term" value="P:regulation of DNA-templated transcription"/>
    <property type="evidence" value="ECO:0007669"/>
    <property type="project" value="InterPro"/>
</dbReference>
<evidence type="ECO:0000256" key="3">
    <source>
        <dbReference type="ARBA" id="ARBA00023015"/>
    </source>
</evidence>
<keyword evidence="5" id="KW-0010">Activator</keyword>
<keyword evidence="1" id="KW-0547">Nucleotide-binding</keyword>
<evidence type="ECO:0000256" key="2">
    <source>
        <dbReference type="ARBA" id="ARBA00022840"/>
    </source>
</evidence>
<dbReference type="SUPFAM" id="SSF52172">
    <property type="entry name" value="CheY-like"/>
    <property type="match status" value="1"/>
</dbReference>
<dbReference type="GO" id="GO:0005524">
    <property type="term" value="F:ATP binding"/>
    <property type="evidence" value="ECO:0007669"/>
    <property type="project" value="UniProtKB-KW"/>
</dbReference>
<evidence type="ECO:0000256" key="1">
    <source>
        <dbReference type="ARBA" id="ARBA00022741"/>
    </source>
</evidence>
<keyword evidence="4 10" id="KW-0238">DNA-binding</keyword>
<dbReference type="Gene3D" id="3.40.50.2300">
    <property type="match status" value="1"/>
</dbReference>
<dbReference type="InterPro" id="IPR025662">
    <property type="entry name" value="Sigma_54_int_dom_ATP-bd_1"/>
</dbReference>
<evidence type="ECO:0000256" key="5">
    <source>
        <dbReference type="ARBA" id="ARBA00023159"/>
    </source>
</evidence>
<dbReference type="InterPro" id="IPR011006">
    <property type="entry name" value="CheY-like_superfamily"/>
</dbReference>
<evidence type="ECO:0000313" key="10">
    <source>
        <dbReference type="EMBL" id="SFM47892.1"/>
    </source>
</evidence>
<protein>
    <submittedName>
        <fullName evidence="10">DNA-binding transcriptional response regulator, NtrC family, contains REC, AAA-type ATPase, and a Fis-type DNA-binding domains</fullName>
    </submittedName>
</protein>
<feature type="domain" description="Sigma-54 factor interaction" evidence="8">
    <location>
        <begin position="144"/>
        <end position="373"/>
    </location>
</feature>
<sequence length="472" mass="52759">MGRAMKGEGIVLLVDGDPDFLGNLSEKFIEKGFKVLCCRSAEEAIRTVNRHTVHVCVLEIFLPDRSGMEVLDYIKRSVPHCSVIVLTGQGSVKSAVESLKKGAVDYFTKPADFGELYEAVKRAMDGGERSPEDAGDEIPAFASIVGHSPIMRELFRVIRRVAATDTTVLITGESGTGKELVAKAIHDLSSRHRRPFVPVNCGAIPEELLESEFFGHEKGAFSGAIRTRQGRFELADGGSVFLDEIGEMSPKLQVKLLRFLQDRKFERVGGVRTIEVDVRIIAATNRDLWKSVQEGSFREDLFYRLNVVPIHVPALRERTEDIPHLVRHFIKMHSERKALPAKNVSEEVMECFMRYPWPGNVRELENLIERLLILTEGDVITIKDLPDRFLNHAGDGKGPVKIRLPDSGIHLKKTLESIEIDLIMQALDKAGGVKNHAAKLLRLNRTTLIEKMKKLGISYPPSEVNSVIRTGR</sequence>
<dbReference type="Gene3D" id="3.40.50.300">
    <property type="entry name" value="P-loop containing nucleotide triphosphate hydrolases"/>
    <property type="match status" value="1"/>
</dbReference>
<dbReference type="PRINTS" id="PR01590">
    <property type="entry name" value="HTHFIS"/>
</dbReference>
<evidence type="ECO:0000256" key="7">
    <source>
        <dbReference type="PROSITE-ProRule" id="PRU00169"/>
    </source>
</evidence>
<organism evidence="10 11">
    <name type="scientific">Thermodesulforhabdus norvegica</name>
    <dbReference type="NCBI Taxonomy" id="39841"/>
    <lineage>
        <taxon>Bacteria</taxon>
        <taxon>Pseudomonadati</taxon>
        <taxon>Thermodesulfobacteriota</taxon>
        <taxon>Syntrophobacteria</taxon>
        <taxon>Syntrophobacterales</taxon>
        <taxon>Thermodesulforhabdaceae</taxon>
        <taxon>Thermodesulforhabdus</taxon>
    </lineage>
</organism>
<dbReference type="FunFam" id="3.40.50.300:FF:000006">
    <property type="entry name" value="DNA-binding transcriptional regulator NtrC"/>
    <property type="match status" value="1"/>
</dbReference>
<dbReference type="EMBL" id="FOUU01000001">
    <property type="protein sequence ID" value="SFM47892.1"/>
    <property type="molecule type" value="Genomic_DNA"/>
</dbReference>
<dbReference type="InterPro" id="IPR001789">
    <property type="entry name" value="Sig_transdc_resp-reg_receiver"/>
</dbReference>
<reference evidence="11" key="1">
    <citation type="submission" date="2016-10" db="EMBL/GenBank/DDBJ databases">
        <authorList>
            <person name="Varghese N."/>
            <person name="Submissions S."/>
        </authorList>
    </citation>
    <scope>NUCLEOTIDE SEQUENCE [LARGE SCALE GENOMIC DNA]</scope>
    <source>
        <strain evidence="11">DSM 9990</strain>
    </source>
</reference>
<evidence type="ECO:0000259" key="8">
    <source>
        <dbReference type="PROSITE" id="PS50045"/>
    </source>
</evidence>
<feature type="domain" description="Response regulatory" evidence="9">
    <location>
        <begin position="10"/>
        <end position="124"/>
    </location>
</feature>
<dbReference type="STRING" id="39841.SAMN05660836_00430"/>
<evidence type="ECO:0000259" key="9">
    <source>
        <dbReference type="PROSITE" id="PS50110"/>
    </source>
</evidence>
<proteinExistence type="predicted"/>
<dbReference type="Pfam" id="PF00158">
    <property type="entry name" value="Sigma54_activat"/>
    <property type="match status" value="1"/>
</dbReference>
<dbReference type="Gene3D" id="1.10.8.60">
    <property type="match status" value="1"/>
</dbReference>
<accession>A0A1I4R6H4</accession>
<evidence type="ECO:0000256" key="6">
    <source>
        <dbReference type="ARBA" id="ARBA00023163"/>
    </source>
</evidence>
<keyword evidence="3" id="KW-0805">Transcription regulation</keyword>
<dbReference type="Pfam" id="PF25601">
    <property type="entry name" value="AAA_lid_14"/>
    <property type="match status" value="1"/>
</dbReference>
<evidence type="ECO:0000313" key="11">
    <source>
        <dbReference type="Proteomes" id="UP000199611"/>
    </source>
</evidence>
<dbReference type="PROSITE" id="PS00675">
    <property type="entry name" value="SIGMA54_INTERACT_1"/>
    <property type="match status" value="1"/>
</dbReference>
<gene>
    <name evidence="10" type="ORF">SAMN05660836_00430</name>
</gene>
<dbReference type="GO" id="GO:0043565">
    <property type="term" value="F:sequence-specific DNA binding"/>
    <property type="evidence" value="ECO:0007669"/>
    <property type="project" value="InterPro"/>
</dbReference>
<keyword evidence="6" id="KW-0804">Transcription</keyword>
<keyword evidence="2" id="KW-0067">ATP-binding</keyword>